<feature type="domain" description="Competence protein CoiA-like N-terminal" evidence="2">
    <location>
        <begin position="17"/>
        <end position="61"/>
    </location>
</feature>
<evidence type="ECO:0000313" key="4">
    <source>
        <dbReference type="EMBL" id="GAE37058.1"/>
    </source>
</evidence>
<dbReference type="EMBL" id="BAUV01000052">
    <property type="protein sequence ID" value="GAE37058.1"/>
    <property type="molecule type" value="Genomic_DNA"/>
</dbReference>
<dbReference type="OrthoDB" id="3784230at2"/>
<dbReference type="eggNOG" id="COG4469">
    <property type="taxonomic scope" value="Bacteria"/>
</dbReference>
<dbReference type="AlphaFoldDB" id="W4QZG4"/>
<dbReference type="Pfam" id="PF25166">
    <property type="entry name" value="CoiA_C"/>
    <property type="match status" value="1"/>
</dbReference>
<evidence type="ECO:0000259" key="3">
    <source>
        <dbReference type="Pfam" id="PF25166"/>
    </source>
</evidence>
<accession>W4QZG4</accession>
<dbReference type="Pfam" id="PF06054">
    <property type="entry name" value="CoiA_nuc"/>
    <property type="match status" value="1"/>
</dbReference>
<name>W4QZG4_HALA3</name>
<comment type="caution">
    <text evidence="4">The sequence shown here is derived from an EMBL/GenBank/DDBJ whole genome shotgun (WGS) entry which is preliminary data.</text>
</comment>
<dbReference type="InterPro" id="IPR057252">
    <property type="entry name" value="CoiA_C"/>
</dbReference>
<sequence>MFVAKFKDGTIISMGEDWRVEELKELRKKRKFYCPTCQQEVQLKLGRTRLWHFAHHSNECQGSLEHESMYHLKGKMQLYNWLKKQNVKVALECYLPIIRQRPDLLFRYNEKLYALEYQCSPLETTLMEKRTRGYEQIGIIPLWIFGGNRLKRHGPNTFSLKAFEWLASRTSKKHHFHLTYFCPDQNRFAHLHQLTPYSPIKVLTSYHETPTFHTTIDSIIYPQSKENINILEKWLTIKKNWRYQTLSPYPSKLQRNSRNLLYKNRIPPGFFPIEAGWPTAYHYLFASSPKHWQLLLLFECLQHQPLQRSFPRRIVSQCMYFYIEHNWINLRRMPSSTHWELAVKGYLHFLVKIGYLEKINEKEEDYKRVKDITIPSSLEEAIKLDHMLKVQVMNQNNQGYNKGISVRKTNI</sequence>
<dbReference type="RefSeq" id="WP_052013275.1">
    <property type="nucleotide sequence ID" value="NZ_BAUV01000052.1"/>
</dbReference>
<dbReference type="PIRSF" id="PIRSF007487">
    <property type="entry name" value="Competence-induced_CoiA_bac"/>
    <property type="match status" value="1"/>
</dbReference>
<reference evidence="4 5" key="1">
    <citation type="journal article" date="2014" name="Genome Announc.">
        <title>Draft Genome Sequences of Three Alkaliphilic Bacillus Strains, Bacillus wakoensis JCM 9140T, Bacillus akibai JCM 9157T, and Bacillus hemicellulosilyticus JCM 9152T.</title>
        <authorList>
            <person name="Yuki M."/>
            <person name="Oshima K."/>
            <person name="Suda W."/>
            <person name="Oshida Y."/>
            <person name="Kitamura K."/>
            <person name="Iida T."/>
            <person name="Hattori M."/>
            <person name="Ohkuma M."/>
        </authorList>
    </citation>
    <scope>NUCLEOTIDE SEQUENCE [LARGE SCALE GENOMIC DNA]</scope>
    <source>
        <strain evidence="4 5">JCM 9157</strain>
    </source>
</reference>
<feature type="domain" description="Competence protein CoiA nuclease-like" evidence="1">
    <location>
        <begin position="67"/>
        <end position="223"/>
    </location>
</feature>
<keyword evidence="5" id="KW-1185">Reference proteome</keyword>
<dbReference type="InterPro" id="IPR057253">
    <property type="entry name" value="CoiA-like_N"/>
</dbReference>
<evidence type="ECO:0000259" key="1">
    <source>
        <dbReference type="Pfam" id="PF06054"/>
    </source>
</evidence>
<dbReference type="STRING" id="1236973.JCM9157_4301"/>
<evidence type="ECO:0000259" key="2">
    <source>
        <dbReference type="Pfam" id="PF25164"/>
    </source>
</evidence>
<dbReference type="Pfam" id="PF25164">
    <property type="entry name" value="CoiA_N"/>
    <property type="match status" value="1"/>
</dbReference>
<feature type="domain" description="Competence protein CoiA C-terminal" evidence="3">
    <location>
        <begin position="233"/>
        <end position="382"/>
    </location>
</feature>
<dbReference type="Proteomes" id="UP000018896">
    <property type="component" value="Unassembled WGS sequence"/>
</dbReference>
<dbReference type="InterPro" id="IPR010330">
    <property type="entry name" value="CoiA_nuc"/>
</dbReference>
<evidence type="ECO:0000313" key="5">
    <source>
        <dbReference type="Proteomes" id="UP000018896"/>
    </source>
</evidence>
<protein>
    <submittedName>
        <fullName evidence="4">Competence protein CoiA</fullName>
    </submittedName>
</protein>
<gene>
    <name evidence="4" type="ORF">JCM9157_4301</name>
</gene>
<organism evidence="4 5">
    <name type="scientific">Halalkalibacter akibai (strain ATCC 43226 / DSM 21942 / CIP 109018 / JCM 9157 / 1139)</name>
    <name type="common">Bacillus akibai</name>
    <dbReference type="NCBI Taxonomy" id="1236973"/>
    <lineage>
        <taxon>Bacteria</taxon>
        <taxon>Bacillati</taxon>
        <taxon>Bacillota</taxon>
        <taxon>Bacilli</taxon>
        <taxon>Bacillales</taxon>
        <taxon>Bacillaceae</taxon>
        <taxon>Halalkalibacter</taxon>
    </lineage>
</organism>
<proteinExistence type="predicted"/>
<dbReference type="InterPro" id="IPR021176">
    <property type="entry name" value="Competence-induced_CoiA"/>
</dbReference>